<comment type="subcellular location">
    <subcellularLocation>
        <location evidence="1">Nucleus</location>
    </subcellularLocation>
</comment>
<feature type="region of interest" description="Disordered" evidence="7">
    <location>
        <begin position="698"/>
        <end position="722"/>
    </location>
</feature>
<dbReference type="Gene3D" id="4.10.240.10">
    <property type="entry name" value="Zn(2)-C6 fungal-type DNA-binding domain"/>
    <property type="match status" value="1"/>
</dbReference>
<evidence type="ECO:0000256" key="2">
    <source>
        <dbReference type="ARBA" id="ARBA00022723"/>
    </source>
</evidence>
<keyword evidence="5" id="KW-0539">Nucleus</keyword>
<feature type="domain" description="Zn(2)-C6 fungal-type" evidence="8">
    <location>
        <begin position="51"/>
        <end position="81"/>
    </location>
</feature>
<dbReference type="Proteomes" id="UP001629113">
    <property type="component" value="Unassembled WGS sequence"/>
</dbReference>
<evidence type="ECO:0000256" key="4">
    <source>
        <dbReference type="ARBA" id="ARBA00023163"/>
    </source>
</evidence>
<feature type="compositionally biased region" description="Polar residues" evidence="7">
    <location>
        <begin position="27"/>
        <end position="43"/>
    </location>
</feature>
<dbReference type="PANTHER" id="PTHR47338">
    <property type="entry name" value="ZN(II)2CYS6 TRANSCRIPTION FACTOR (EUROFUNG)-RELATED"/>
    <property type="match status" value="1"/>
</dbReference>
<comment type="caution">
    <text evidence="9">The sequence shown here is derived from an EMBL/GenBank/DDBJ whole genome shotgun (WGS) entry which is preliminary data.</text>
</comment>
<dbReference type="PROSITE" id="PS50048">
    <property type="entry name" value="ZN2_CY6_FUNGAL_2"/>
    <property type="match status" value="1"/>
</dbReference>
<feature type="region of interest" description="Disordered" evidence="7">
    <location>
        <begin position="1"/>
        <end position="43"/>
    </location>
</feature>
<evidence type="ECO:0000259" key="8">
    <source>
        <dbReference type="PROSITE" id="PS50048"/>
    </source>
</evidence>
<dbReference type="PANTHER" id="PTHR47338:SF10">
    <property type="entry name" value="TRANSCRIPTION FACTOR DOMAIN-CONTAINING PROTEIN-RELATED"/>
    <property type="match status" value="1"/>
</dbReference>
<evidence type="ECO:0000256" key="3">
    <source>
        <dbReference type="ARBA" id="ARBA00023015"/>
    </source>
</evidence>
<feature type="coiled-coil region" evidence="6">
    <location>
        <begin position="88"/>
        <end position="115"/>
    </location>
</feature>
<protein>
    <submittedName>
        <fullName evidence="9">Transcriptional regulatory protein</fullName>
    </submittedName>
</protein>
<dbReference type="InterPro" id="IPR050815">
    <property type="entry name" value="TF_fung"/>
</dbReference>
<keyword evidence="2" id="KW-0479">Metal-binding</keyword>
<name>A0ABR4PNU5_9HELO</name>
<keyword evidence="10" id="KW-1185">Reference proteome</keyword>
<dbReference type="SUPFAM" id="SSF57701">
    <property type="entry name" value="Zn2/Cys6 DNA-binding domain"/>
    <property type="match status" value="1"/>
</dbReference>
<dbReference type="Pfam" id="PF00172">
    <property type="entry name" value="Zn_clus"/>
    <property type="match status" value="1"/>
</dbReference>
<evidence type="ECO:0000256" key="5">
    <source>
        <dbReference type="ARBA" id="ARBA00023242"/>
    </source>
</evidence>
<dbReference type="CDD" id="cd00067">
    <property type="entry name" value="GAL4"/>
    <property type="match status" value="1"/>
</dbReference>
<dbReference type="SMART" id="SM00066">
    <property type="entry name" value="GAL4"/>
    <property type="match status" value="1"/>
</dbReference>
<dbReference type="EMBL" id="JBFCZG010000003">
    <property type="protein sequence ID" value="KAL3424984.1"/>
    <property type="molecule type" value="Genomic_DNA"/>
</dbReference>
<dbReference type="InterPro" id="IPR007219">
    <property type="entry name" value="XnlR_reg_dom"/>
</dbReference>
<gene>
    <name evidence="9" type="ORF">PVAG01_04265</name>
</gene>
<organism evidence="9 10">
    <name type="scientific">Phlyctema vagabunda</name>
    <dbReference type="NCBI Taxonomy" id="108571"/>
    <lineage>
        <taxon>Eukaryota</taxon>
        <taxon>Fungi</taxon>
        <taxon>Dikarya</taxon>
        <taxon>Ascomycota</taxon>
        <taxon>Pezizomycotina</taxon>
        <taxon>Leotiomycetes</taxon>
        <taxon>Helotiales</taxon>
        <taxon>Dermateaceae</taxon>
        <taxon>Phlyctema</taxon>
    </lineage>
</organism>
<evidence type="ECO:0000313" key="10">
    <source>
        <dbReference type="Proteomes" id="UP001629113"/>
    </source>
</evidence>
<keyword evidence="4" id="KW-0804">Transcription</keyword>
<accession>A0ABR4PNU5</accession>
<evidence type="ECO:0000256" key="7">
    <source>
        <dbReference type="SAM" id="MobiDB-lite"/>
    </source>
</evidence>
<dbReference type="Pfam" id="PF04082">
    <property type="entry name" value="Fungal_trans"/>
    <property type="match status" value="1"/>
</dbReference>
<keyword evidence="3" id="KW-0805">Transcription regulation</keyword>
<dbReference type="PROSITE" id="PS00463">
    <property type="entry name" value="ZN2_CY6_FUNGAL_1"/>
    <property type="match status" value="1"/>
</dbReference>
<evidence type="ECO:0000313" key="9">
    <source>
        <dbReference type="EMBL" id="KAL3424984.1"/>
    </source>
</evidence>
<evidence type="ECO:0000256" key="6">
    <source>
        <dbReference type="SAM" id="Coils"/>
    </source>
</evidence>
<keyword evidence="6" id="KW-0175">Coiled coil</keyword>
<dbReference type="InterPro" id="IPR036864">
    <property type="entry name" value="Zn2-C6_fun-type_DNA-bd_sf"/>
</dbReference>
<evidence type="ECO:0000256" key="1">
    <source>
        <dbReference type="ARBA" id="ARBA00004123"/>
    </source>
</evidence>
<reference evidence="9 10" key="1">
    <citation type="submission" date="2024-06" db="EMBL/GenBank/DDBJ databases">
        <title>Complete genome of Phlyctema vagabunda strain 19-DSS-EL-015.</title>
        <authorList>
            <person name="Fiorenzani C."/>
        </authorList>
    </citation>
    <scope>NUCLEOTIDE SEQUENCE [LARGE SCALE GENOMIC DNA]</scope>
    <source>
        <strain evidence="9 10">19-DSS-EL-015</strain>
    </source>
</reference>
<sequence>MSSAGPRQKDPGADDPQASDSDHRSISPEQQHGSPTATSDKPINSAEKTISCVSCRRRKLKCDRTKPKCSTCSRLRHDCEYPERRRNLGSKRRNMKELEARLAQVETRLVSEANASGVPTVHECDSKRIEQDCSGSCFPPVSMDLDLDDGNGILYPDVPRSYNDSAFTSQSASQDLVSLGVQESLPLEENQRELFHIYFDKIHPSLPMIHKYRFQAALKLGQNLKPPVCLQYAMWSVAASVSSKYLNFEEVFYERARRYAEAAEMEGRGESFITYHAQCWALIATIEATKTYFTRAWMSTGKCIRLVQMTGLHRLDEDEVEVRQMLGPPKDAIDLEERRRTFWAAFYGDRWASAGTGWPMTINEADIFTNLPSSEEAFDEGKPEISMSLSIALAGDGASRIRSPFAGVIIAAALFGHNFAHIHLRSPNERPYDVSNGAFWQRHREMDNAISNIFMHLPERFRLPQGLHNFDIVFLNMNIHTSTICLHQAAILATAKHGLDPKLKWLSVSRCLMAADEITTIMRLVSHIDPATINPWTGFCVYVAAGVYVHNLRLGRPPKPHSASNLDFLLVALKAIGKRHPITQHFSIQLGFDIESAGLDATCPSLHRETGVVSAMSSNTSSSGSRTSDASLANFNEHDAARIPQSAKFNGDESSHENFGKTTPLTLSGIISYDEKCLLQNTSGSSNYYEPVQNNASQYLNPAQNTSPNYRERAPSSSHSPSNMAIELSRRLVTYLPKGSPDVLERLGHPEQALPNDSHSWVDTNSLQFGPYDARSQSPPQLQPLGLINKSLMTLQAQLDLNNPDQIHPKHNVSGVDFSNIAQYPIRQNRPHSPDYDIWNPQHMEVYSMDIDWNIDVADGNVHENFNAEADGIQDFLTHTGLAQWNRG</sequence>
<proteinExistence type="predicted"/>
<dbReference type="CDD" id="cd12148">
    <property type="entry name" value="fungal_TF_MHR"/>
    <property type="match status" value="1"/>
</dbReference>
<dbReference type="SMART" id="SM00906">
    <property type="entry name" value="Fungal_trans"/>
    <property type="match status" value="1"/>
</dbReference>
<dbReference type="InterPro" id="IPR001138">
    <property type="entry name" value="Zn2Cys6_DnaBD"/>
</dbReference>